<protein>
    <submittedName>
        <fullName evidence="2">DUF2938 domain-containing protein</fullName>
    </submittedName>
</protein>
<gene>
    <name evidence="2" type="ORF">MTR62_07395</name>
</gene>
<evidence type="ECO:0000313" key="2">
    <source>
        <dbReference type="EMBL" id="MCJ2182515.1"/>
    </source>
</evidence>
<dbReference type="Proteomes" id="UP001162881">
    <property type="component" value="Unassembled WGS sequence"/>
</dbReference>
<dbReference type="InterPro" id="IPR021329">
    <property type="entry name" value="DUF2938"/>
</dbReference>
<accession>A0ABT0BBS4</accession>
<feature type="transmembrane region" description="Helical" evidence="1">
    <location>
        <begin position="73"/>
        <end position="96"/>
    </location>
</feature>
<keyword evidence="1" id="KW-0812">Transmembrane</keyword>
<organism evidence="2 3">
    <name type="scientific">Novosphingobium organovorum</name>
    <dbReference type="NCBI Taxonomy" id="2930092"/>
    <lineage>
        <taxon>Bacteria</taxon>
        <taxon>Pseudomonadati</taxon>
        <taxon>Pseudomonadota</taxon>
        <taxon>Alphaproteobacteria</taxon>
        <taxon>Sphingomonadales</taxon>
        <taxon>Sphingomonadaceae</taxon>
        <taxon>Novosphingobium</taxon>
    </lineage>
</organism>
<evidence type="ECO:0000256" key="1">
    <source>
        <dbReference type="SAM" id="Phobius"/>
    </source>
</evidence>
<dbReference type="EMBL" id="JALHLF010000019">
    <property type="protein sequence ID" value="MCJ2182515.1"/>
    <property type="molecule type" value="Genomic_DNA"/>
</dbReference>
<reference evidence="2" key="1">
    <citation type="submission" date="2022-03" db="EMBL/GenBank/DDBJ databases">
        <title>Identification of a novel bacterium isolated from mangrove sediments.</title>
        <authorList>
            <person name="Pan X."/>
        </authorList>
    </citation>
    <scope>NUCLEOTIDE SEQUENCE</scope>
    <source>
        <strain evidence="2">B1949</strain>
    </source>
</reference>
<feature type="transmembrane region" description="Helical" evidence="1">
    <location>
        <begin position="103"/>
        <end position="127"/>
    </location>
</feature>
<evidence type="ECO:0000313" key="3">
    <source>
        <dbReference type="Proteomes" id="UP001162881"/>
    </source>
</evidence>
<name>A0ABT0BBS4_9SPHN</name>
<sequence length="164" mass="16970">MLHDVLLFTVLVGLGSTIALDIWVTLLEKVIGFPATNWGMVGRWLAGLGRGQLVLDGANASSPSGAEKALGWAFHYGIGFAYALLIPLVFGPGVIAQPSVPPFVVIGLIASTVAGLVILFPGMGGGFFASRLPNQGVTILYLIVAHGVFAAAEYGTARLVPALL</sequence>
<keyword evidence="1" id="KW-0472">Membrane</keyword>
<keyword evidence="1" id="KW-1133">Transmembrane helix</keyword>
<dbReference type="RefSeq" id="WP_244018524.1">
    <property type="nucleotide sequence ID" value="NZ_JALHLF010000019.1"/>
</dbReference>
<comment type="caution">
    <text evidence="2">The sequence shown here is derived from an EMBL/GenBank/DDBJ whole genome shotgun (WGS) entry which is preliminary data.</text>
</comment>
<feature type="transmembrane region" description="Helical" evidence="1">
    <location>
        <begin position="139"/>
        <end position="160"/>
    </location>
</feature>
<proteinExistence type="predicted"/>
<keyword evidence="3" id="KW-1185">Reference proteome</keyword>
<dbReference type="Pfam" id="PF11158">
    <property type="entry name" value="DUF2938"/>
    <property type="match status" value="1"/>
</dbReference>